<proteinExistence type="predicted"/>
<keyword evidence="4" id="KW-0472">Membrane</keyword>
<dbReference type="GO" id="GO:0005886">
    <property type="term" value="C:plasma membrane"/>
    <property type="evidence" value="ECO:0007669"/>
    <property type="project" value="InterPro"/>
</dbReference>
<evidence type="ECO:0000256" key="4">
    <source>
        <dbReference type="ARBA" id="ARBA00023136"/>
    </source>
</evidence>
<evidence type="ECO:0000256" key="5">
    <source>
        <dbReference type="SAM" id="MobiDB-lite"/>
    </source>
</evidence>
<evidence type="ECO:0000256" key="2">
    <source>
        <dbReference type="ARBA" id="ARBA00022692"/>
    </source>
</evidence>
<feature type="domain" description="Translocation and assembly module TamB C-terminal" evidence="6">
    <location>
        <begin position="1006"/>
        <end position="1437"/>
    </location>
</feature>
<dbReference type="Proteomes" id="UP000503278">
    <property type="component" value="Chromosome"/>
</dbReference>
<dbReference type="PANTHER" id="PTHR36985">
    <property type="entry name" value="TRANSLOCATION AND ASSEMBLY MODULE SUBUNIT TAMB"/>
    <property type="match status" value="1"/>
</dbReference>
<organism evidence="7 8">
    <name type="scientific">Mucilaginibacter robiniae</name>
    <dbReference type="NCBI Taxonomy" id="2728022"/>
    <lineage>
        <taxon>Bacteria</taxon>
        <taxon>Pseudomonadati</taxon>
        <taxon>Bacteroidota</taxon>
        <taxon>Sphingobacteriia</taxon>
        <taxon>Sphingobacteriales</taxon>
        <taxon>Sphingobacteriaceae</taxon>
        <taxon>Mucilaginibacter</taxon>
    </lineage>
</organism>
<evidence type="ECO:0000256" key="3">
    <source>
        <dbReference type="ARBA" id="ARBA00022989"/>
    </source>
</evidence>
<dbReference type="EMBL" id="CP051682">
    <property type="protein sequence ID" value="QJD94747.1"/>
    <property type="molecule type" value="Genomic_DNA"/>
</dbReference>
<dbReference type="KEGG" id="mrob:HH214_02080"/>
<evidence type="ECO:0000259" key="6">
    <source>
        <dbReference type="Pfam" id="PF04357"/>
    </source>
</evidence>
<name>A0A7L5DXB5_9SPHI</name>
<keyword evidence="2" id="KW-0812">Transmembrane</keyword>
<dbReference type="RefSeq" id="WP_169605764.1">
    <property type="nucleotide sequence ID" value="NZ_CP051682.1"/>
</dbReference>
<comment type="subcellular location">
    <subcellularLocation>
        <location evidence="1">Membrane</location>
        <topology evidence="1">Single-pass membrane protein</topology>
    </subcellularLocation>
</comment>
<accession>A0A7L5DXB5</accession>
<evidence type="ECO:0000313" key="8">
    <source>
        <dbReference type="Proteomes" id="UP000503278"/>
    </source>
</evidence>
<evidence type="ECO:0000313" key="7">
    <source>
        <dbReference type="EMBL" id="QJD94747.1"/>
    </source>
</evidence>
<keyword evidence="8" id="KW-1185">Reference proteome</keyword>
<protein>
    <submittedName>
        <fullName evidence="7">Translocation/assembly module TamB</fullName>
    </submittedName>
</protein>
<reference evidence="7 8" key="1">
    <citation type="submission" date="2020-04" db="EMBL/GenBank/DDBJ databases">
        <title>Genome sequencing of novel species.</title>
        <authorList>
            <person name="Heo J."/>
            <person name="Kim S.-J."/>
            <person name="Kim J.-S."/>
            <person name="Hong S.-B."/>
            <person name="Kwon S.-W."/>
        </authorList>
    </citation>
    <scope>NUCLEOTIDE SEQUENCE [LARGE SCALE GENOMIC DNA]</scope>
    <source>
        <strain evidence="7 8">F39-2</strain>
    </source>
</reference>
<evidence type="ECO:0000256" key="1">
    <source>
        <dbReference type="ARBA" id="ARBA00004167"/>
    </source>
</evidence>
<keyword evidence="3" id="KW-1133">Transmembrane helix</keyword>
<dbReference type="Pfam" id="PF04357">
    <property type="entry name" value="TamB"/>
    <property type="match status" value="1"/>
</dbReference>
<dbReference type="GO" id="GO:0009306">
    <property type="term" value="P:protein secretion"/>
    <property type="evidence" value="ECO:0007669"/>
    <property type="project" value="InterPro"/>
</dbReference>
<gene>
    <name evidence="7" type="ORF">HH214_02080</name>
</gene>
<feature type="compositionally biased region" description="Polar residues" evidence="5">
    <location>
        <begin position="1457"/>
        <end position="1471"/>
    </location>
</feature>
<feature type="region of interest" description="Disordered" evidence="5">
    <location>
        <begin position="1452"/>
        <end position="1478"/>
    </location>
</feature>
<dbReference type="PANTHER" id="PTHR36985:SF1">
    <property type="entry name" value="TRANSLOCATION AND ASSEMBLY MODULE SUBUNIT TAMB"/>
    <property type="match status" value="1"/>
</dbReference>
<sequence>MLSLVLVLFQYKPVQTWAARRATHYLAKELHTTVSIKGLYIKPFSSVVLEDLLVLDRQKDTLLRTPLLTVQLSGFSIFNSLKARKIDFKSIQLDNGSFYLKKLKDSTTNLQFIINYFNKPADTTKKVSKPWTINFERIGLNGFHFRYKNQLTHVAAPNQVNFNDVDVRNFSTVVTQIDLKNHLFKGHVQNLTLQEKSGFYVENLTVNAKIDTNEILLQNLHLSTPQSQVQDYFRMHFKSFTDFSDFENRVYIDGDFKNSRLSSIDVAYFTSSLDKISFDLGVSGRAYGKVNNIHSRNFMITGGQATYIKGNFNLKGLPDWDHTYLTLDFDQLATNKKDLDYLLKRFTGTNKTYLPDFLSKFGNINFKGRLTGLQENFTTTGTFKTALGRLDPDINIRFGAKGVPAYNGKVAATNFDLNKLLDNSTVGRTSFTANVNGSGDELKNLSGKVNAQIAYLDFKGYQYHNLTVDGNFINQIANAKITVTDRNLKLNLTGRVNLAPALPQYAFNATIKGAQLNRLKLIKDTINITTTVNTNFSGNTLDNLQGNVLITAARVITPHRNDVVDSVSLSASGLGNNRLINLKSPFADGSIKGSYNLATLPSYFKTIAKKYIPSLKTTIYKVNPQNFEFNLQLKNIDTVLSLFHTGIKIPDRGTFIGHFNSAEKTATLNGLIKTIKFGKIVFHDFIIDESTADNMLGVNLSLSRVDLTDSLFIKDINVINMVRNDSLNFNVKLSDKNAVNQLDLYGLVEFGRDTTAKLKLLPSDVILERETWKLQEQVRIRFLNDKIQVAGFELSNGQQQVRINGFVSDNPTDQLKVEFEKFNMSTINQLTKSAGVNLLGTLNGNVILTSVTKSPGVDADLRIDSLLMNQTLVGDVKIQSTLDNARSQANVKLNILNRGLETMNIAGAYYLNRNDGNNLDFNVQMNQTEAVIFQPFIQNLVSNVKGTISSDIRLTGSPTAPKLNGTLTLASTGVTVDYLKVPYTIDEKLVVENSIIKINKMVIKGSRGGQGIANGTIDLTNIANPVLDIKINARNLMALNTSLKDNKLYYGTAFATGQFNFSGPLDNMSIDIDAKSEDGTVFNIPLNTAATAGDYEFIRFVSHRDTTKYVVNPSAFKGVTLNFNLRVDEKTVVRISTDLGLLEGRGQTNNLNLKINSLGDFDMYGDFLISSGKFELTAKNFISKVFTVSEGGTIRWTGNPTNAEVNLKAIYELRADIRDLYSAAGLGSSLVNSRQELVDAELDITHTLLQPAISFDFSFPTNPSIKDDLGAYLSDVNNRNQQALSLIVRRQFAPGTGSAINRQVMQTAQTAASEFFFNKLNSYLSQSSALKGVVDINIRSQNDASASLHFNRFLFNGSLYNINANNDISLNSSANLFNSNFNNLTKDFSAEYLIRSDGQLRARYSYRILNTTTLNTLNSALDPQYVNGLGLIYQRDFDTFGEFIRNLFRKGNRQRQRSGTMPNTMTMPQSVDDNDEDK</sequence>
<dbReference type="InterPro" id="IPR007452">
    <property type="entry name" value="TamB_C"/>
</dbReference>